<dbReference type="Pfam" id="PF25967">
    <property type="entry name" value="RND-MFP_C"/>
    <property type="match status" value="1"/>
</dbReference>
<dbReference type="Pfam" id="PF25876">
    <property type="entry name" value="HH_MFP_RND"/>
    <property type="match status" value="1"/>
</dbReference>
<feature type="domain" description="Multidrug resistance protein MdtA-like alpha-helical hairpin" evidence="5">
    <location>
        <begin position="102"/>
        <end position="171"/>
    </location>
</feature>
<feature type="coiled-coil region" evidence="3">
    <location>
        <begin position="102"/>
        <end position="136"/>
    </location>
</feature>
<dbReference type="Gene3D" id="2.40.30.170">
    <property type="match status" value="1"/>
</dbReference>
<dbReference type="Pfam" id="PF25944">
    <property type="entry name" value="Beta-barrel_RND"/>
    <property type="match status" value="1"/>
</dbReference>
<sequence>MAFGRRVFLALVPVIAFTAAPPEASAQNAQPQPAPAVTVATAEQRPVTGGLTFTGRVVAVDKVDIRARVPGFLKDRKFQEGMDVKAGDLLFDIEPDTYEAQVAQRKADLASAEAQAENAKVQLQRAEQLMKTQNISEAVLDDRRAQARVTAAAVLQAQAALTQAEINLGYTRITAPISGRIGLSTFTVGALVGPESGALATVVSQDPIYVTFPVSQRQILDVREQAKKQGDDPSRAVIRLTLANGESYPQAGQIDFADVSVNQTTDTLTIRARFPNPDRVLVDGQFVRVRAEAEQPRLAIVIPQRAVLNDQSGAYVYTVSPDSKAVVTRVRLGPQQGADVVAEEGLKAGDKVIVDGIQRVRPGAPVDAAPVTAQPARG</sequence>
<evidence type="ECO:0000256" key="3">
    <source>
        <dbReference type="SAM" id="Coils"/>
    </source>
</evidence>
<dbReference type="RefSeq" id="WP_283741378.1">
    <property type="nucleotide sequence ID" value="NZ_JASJEV010000009.1"/>
</dbReference>
<evidence type="ECO:0000256" key="4">
    <source>
        <dbReference type="SAM" id="SignalP"/>
    </source>
</evidence>
<protein>
    <submittedName>
        <fullName evidence="9">Efflux RND transporter periplasmic adaptor subunit</fullName>
    </submittedName>
</protein>
<organism evidence="9 10">
    <name type="scientific">Chelatococcus albus</name>
    <dbReference type="NCBI Taxonomy" id="3047466"/>
    <lineage>
        <taxon>Bacteria</taxon>
        <taxon>Pseudomonadati</taxon>
        <taxon>Pseudomonadota</taxon>
        <taxon>Alphaproteobacteria</taxon>
        <taxon>Hyphomicrobiales</taxon>
        <taxon>Chelatococcaceae</taxon>
        <taxon>Chelatococcus</taxon>
    </lineage>
</organism>
<proteinExistence type="inferred from homology"/>
<evidence type="ECO:0000259" key="8">
    <source>
        <dbReference type="Pfam" id="PF25967"/>
    </source>
</evidence>
<feature type="chain" id="PRO_5046508738" evidence="4">
    <location>
        <begin position="27"/>
        <end position="378"/>
    </location>
</feature>
<evidence type="ECO:0000256" key="2">
    <source>
        <dbReference type="ARBA" id="ARBA00009477"/>
    </source>
</evidence>
<name>A0ABT7AJ21_9HYPH</name>
<evidence type="ECO:0000313" key="10">
    <source>
        <dbReference type="Proteomes" id="UP001321492"/>
    </source>
</evidence>
<dbReference type="Gene3D" id="1.10.287.470">
    <property type="entry name" value="Helix hairpin bin"/>
    <property type="match status" value="1"/>
</dbReference>
<dbReference type="Gene3D" id="2.40.50.100">
    <property type="match status" value="1"/>
</dbReference>
<dbReference type="InterPro" id="IPR058626">
    <property type="entry name" value="MdtA-like_b-barrel"/>
</dbReference>
<dbReference type="NCBIfam" id="TIGR01730">
    <property type="entry name" value="RND_mfp"/>
    <property type="match status" value="1"/>
</dbReference>
<feature type="domain" description="Multidrug resistance protein MdtA-like barrel-sandwich hybrid" evidence="6">
    <location>
        <begin position="62"/>
        <end position="193"/>
    </location>
</feature>
<evidence type="ECO:0000259" key="7">
    <source>
        <dbReference type="Pfam" id="PF25944"/>
    </source>
</evidence>
<keyword evidence="3" id="KW-0175">Coiled coil</keyword>
<evidence type="ECO:0000259" key="5">
    <source>
        <dbReference type="Pfam" id="PF25876"/>
    </source>
</evidence>
<gene>
    <name evidence="9" type="ORF">QNA08_14150</name>
</gene>
<dbReference type="InterPro" id="IPR006143">
    <property type="entry name" value="RND_pump_MFP"/>
</dbReference>
<comment type="similarity">
    <text evidence="2">Belongs to the membrane fusion protein (MFP) (TC 8.A.1) family.</text>
</comment>
<dbReference type="PANTHER" id="PTHR30158:SF3">
    <property type="entry name" value="MULTIDRUG EFFLUX PUMP SUBUNIT ACRA-RELATED"/>
    <property type="match status" value="1"/>
</dbReference>
<dbReference type="InterPro" id="IPR058625">
    <property type="entry name" value="MdtA-like_BSH"/>
</dbReference>
<reference evidence="9 10" key="1">
    <citation type="submission" date="2023-05" db="EMBL/GenBank/DDBJ databases">
        <title>Chelatococcus sp. nov., a moderately thermophilic bacterium isolated from hot spring microbial mat.</title>
        <authorList>
            <person name="Hu C.-J."/>
            <person name="Li W.-J."/>
        </authorList>
    </citation>
    <scope>NUCLEOTIDE SEQUENCE [LARGE SCALE GENOMIC DNA]</scope>
    <source>
        <strain evidence="9 10">SYSU G07232</strain>
    </source>
</reference>
<dbReference type="Pfam" id="PF25917">
    <property type="entry name" value="BSH_RND"/>
    <property type="match status" value="1"/>
</dbReference>
<comment type="subcellular location">
    <subcellularLocation>
        <location evidence="1">Cell envelope</location>
    </subcellularLocation>
</comment>
<evidence type="ECO:0000256" key="1">
    <source>
        <dbReference type="ARBA" id="ARBA00004196"/>
    </source>
</evidence>
<dbReference type="Gene3D" id="2.40.420.20">
    <property type="match status" value="1"/>
</dbReference>
<dbReference type="SUPFAM" id="SSF111369">
    <property type="entry name" value="HlyD-like secretion proteins"/>
    <property type="match status" value="1"/>
</dbReference>
<keyword evidence="4" id="KW-0732">Signal</keyword>
<dbReference type="InterPro" id="IPR058627">
    <property type="entry name" value="MdtA-like_C"/>
</dbReference>
<feature type="domain" description="Multidrug resistance protein MdtA-like beta-barrel" evidence="7">
    <location>
        <begin position="207"/>
        <end position="293"/>
    </location>
</feature>
<accession>A0ABT7AJ21</accession>
<comment type="caution">
    <text evidence="9">The sequence shown here is derived from an EMBL/GenBank/DDBJ whole genome shotgun (WGS) entry which is preliminary data.</text>
</comment>
<dbReference type="EMBL" id="JASJEV010000009">
    <property type="protein sequence ID" value="MDJ1159376.1"/>
    <property type="molecule type" value="Genomic_DNA"/>
</dbReference>
<feature type="domain" description="Multidrug resistance protein MdtA-like C-terminal permuted SH3" evidence="8">
    <location>
        <begin position="299"/>
        <end position="359"/>
    </location>
</feature>
<feature type="signal peptide" evidence="4">
    <location>
        <begin position="1"/>
        <end position="26"/>
    </location>
</feature>
<dbReference type="InterPro" id="IPR058624">
    <property type="entry name" value="MdtA-like_HH"/>
</dbReference>
<keyword evidence="10" id="KW-1185">Reference proteome</keyword>
<dbReference type="PANTHER" id="PTHR30158">
    <property type="entry name" value="ACRA/E-RELATED COMPONENT OF DRUG EFFLUX TRANSPORTER"/>
    <property type="match status" value="1"/>
</dbReference>
<evidence type="ECO:0000259" key="6">
    <source>
        <dbReference type="Pfam" id="PF25917"/>
    </source>
</evidence>
<evidence type="ECO:0000313" key="9">
    <source>
        <dbReference type="EMBL" id="MDJ1159376.1"/>
    </source>
</evidence>
<dbReference type="Proteomes" id="UP001321492">
    <property type="component" value="Unassembled WGS sequence"/>
</dbReference>